<evidence type="ECO:0000256" key="1">
    <source>
        <dbReference type="SAM" id="MobiDB-lite"/>
    </source>
</evidence>
<proteinExistence type="predicted"/>
<feature type="chain" id="PRO_5044314144" description="Carbohydrate-binding domain-containing protein" evidence="2">
    <location>
        <begin position="25"/>
        <end position="918"/>
    </location>
</feature>
<feature type="compositionally biased region" description="Low complexity" evidence="1">
    <location>
        <begin position="89"/>
        <end position="102"/>
    </location>
</feature>
<feature type="signal peptide" evidence="2">
    <location>
        <begin position="1"/>
        <end position="24"/>
    </location>
</feature>
<evidence type="ECO:0000256" key="2">
    <source>
        <dbReference type="SAM" id="SignalP"/>
    </source>
</evidence>
<sequence length="918" mass="94849">MRLRKNMKRTAAAALALSMAVSTAAVPASAGYNIDMSDATKITGDVEIKQEADSTGKATITISVGGENKTKDFSDGKEDDKITITGDNTATKSAATTTAAADAAKDDTKAPETTVTENKDGTVIDYTGKLDAQPDQEVSRPDSQNDQNDPEADQKNQGDQADQNDPEADQKNQGDQADQSDPEADQKNQNDPEADQSGQNNQNKDSEDADAGIMTYEAPAPTTLTSAVAAVISKVVKIINNVAGAENALNITLDNATIKSDSKAAMKISGEGDVNIELNHSNVLTSGGHHAGLEKNDKDSSGRLTIRDDLRNDGTAKTDEEKKAEEDAVAAGETTGDAVKDVGSLTATGGSDGGAGIGGGAEGYYDTKDTSSIVINGGKITATGGEGAAGIGGGYWGDGGKVNKNDPDDRSQTITINGGNIKATGIGGGAFSNNWGRTGAVTITGGHIQSKAQYGAGIGGGWGGQLGGKGDVLITGGEIEAEGLRGAGIGGGGSDSNDSGNEGGVAKVKIRGKNTIITKAEGTFGAGIGGGGASNPEQHKYHYDGGSAEIEITDGATVKEAVGGNGGAGIGSGAGDGYQYYEVDPYKTYAHVTIKNATVEVAKSGSPSKSNTYGAGIGGGGTRGAYWNGENVITIINSVIGRFQLDQNGNREKDANGNYLLESGTGALGTHGSEGIGRGANESGELSKNYGKNDVIIDNSWVPDGDKMKQEFNHKWSDTETLPTCTEDGEKGRECSRCGMKETEKIPALGHDWGAWTVTTPATCTNEGVETRICNRDPSHVETRTIPATGHNWVDNGNGTHTCTNCGATEAFGALELRVVDAEGMNKSFTVSQNGTLRTYTGAYDTATLTGDLNTLRYLQDHGAQTIQFVTNGQTSSFDINDLLAQGSGSEVFYLTHRGTEEPTLLLVEADHSELVKD</sequence>
<keyword evidence="2" id="KW-0732">Signal</keyword>
<protein>
    <recommendedName>
        <fullName evidence="5">Carbohydrate-binding domain-containing protein</fullName>
    </recommendedName>
</protein>
<comment type="caution">
    <text evidence="3">The sequence shown here is derived from an EMBL/GenBank/DDBJ whole genome shotgun (WGS) entry which is preliminary data.</text>
</comment>
<feature type="region of interest" description="Disordered" evidence="1">
    <location>
        <begin position="66"/>
        <end position="207"/>
    </location>
</feature>
<evidence type="ECO:0000313" key="4">
    <source>
        <dbReference type="Proteomes" id="UP001373196"/>
    </source>
</evidence>
<organism evidence="3 4">
    <name type="scientific">Faecalibacterium wellingii</name>
    <dbReference type="NCBI Taxonomy" id="2929491"/>
    <lineage>
        <taxon>Bacteria</taxon>
        <taxon>Bacillati</taxon>
        <taxon>Bacillota</taxon>
        <taxon>Clostridia</taxon>
        <taxon>Eubacteriales</taxon>
        <taxon>Oscillospiraceae</taxon>
        <taxon>Faecalibacterium</taxon>
    </lineage>
</organism>
<accession>A0AB35Y7G9</accession>
<evidence type="ECO:0008006" key="5">
    <source>
        <dbReference type="Google" id="ProtNLM"/>
    </source>
</evidence>
<dbReference type="EMBL" id="JBBFGL010000010">
    <property type="protein sequence ID" value="MEJ5196547.1"/>
    <property type="molecule type" value="Genomic_DNA"/>
</dbReference>
<reference evidence="3" key="1">
    <citation type="submission" date="2024-03" db="EMBL/GenBank/DDBJ databases">
        <authorList>
            <person name="Plomp N."/>
            <person name="Harmsen H.J."/>
        </authorList>
    </citation>
    <scope>NUCLEOTIDE SEQUENCE</scope>
    <source>
        <strain evidence="3">HTF-128</strain>
    </source>
</reference>
<name>A0AB35Y7G9_9FIRM</name>
<feature type="compositionally biased region" description="Polar residues" evidence="1">
    <location>
        <begin position="191"/>
        <end position="203"/>
    </location>
</feature>
<dbReference type="Proteomes" id="UP001373196">
    <property type="component" value="Unassembled WGS sequence"/>
</dbReference>
<dbReference type="Pfam" id="PF18889">
    <property type="entry name" value="Beta_helix_3"/>
    <property type="match status" value="4"/>
</dbReference>
<feature type="compositionally biased region" description="Basic and acidic residues" evidence="1">
    <location>
        <begin position="68"/>
        <end position="82"/>
    </location>
</feature>
<feature type="compositionally biased region" description="Basic and acidic residues" evidence="1">
    <location>
        <begin position="291"/>
        <end position="326"/>
    </location>
</feature>
<feature type="region of interest" description="Disordered" evidence="1">
    <location>
        <begin position="286"/>
        <end position="357"/>
    </location>
</feature>
<dbReference type="AlphaFoldDB" id="A0AB35Y7G9"/>
<evidence type="ECO:0000313" key="3">
    <source>
        <dbReference type="EMBL" id="MEJ5196547.1"/>
    </source>
</evidence>
<gene>
    <name evidence="3" type="ORF">WF834_10280</name>
</gene>